<dbReference type="Pfam" id="PF06202">
    <property type="entry name" value="GDE_C"/>
    <property type="match status" value="1"/>
</dbReference>
<sequence>MIVFQVRLGSDGSPSGQKKFVRLPPPRDSSPFSLRFVLTAGTAAATKDAVLLTNHTEDANGFDRTVFRKVPFEFGPDGLGDGIATLRITCPGVFEYRVGSGEGGAVVVDPRLSVMNRLAEDSQSPQFEKMSKSETLLPLDAICVLTVIPKWMPTIDKWAPFFKSFADAGYNMIHFAPLNTRGASNSPYSIYDQLSFSNDLFDAAYDEPVKESLLKSMLLRARNEFGILSCTDVVWNHTAHNSQWLQEHPEAGYNLQTAPHLRAAFELDEAICNMYTDLESAGISAALKTEDHLTEIMNVFKDTVLPRLKLWEFYVIDVAASVASFRHEFVAGEEGSYDHAFVSSGLRVWADTLKNAAVASSNVGTRFNKTVTVSAAVPIIQRLTLKSDSMETVLRVYTNILNEINAPFYAEADEDVGYIIKNVWSRARYMRVDPHGPQLGLISNRDPLVDTYFTRLPLNTVTSKYHADIMCLANNGWIWNGDPLQNFAGPDSKAYLRREVIAWGDCVKLRYGTGPSDNPWLWAHQKAYTEKMARLFHGFRIDNCHSTPIHVAAYLLDAARKINPDLYVFAELFTGSEETDTKFVSKLGINSLIREAMSAWDPHEMSRLVHRYGGTPIGSLTSKEEYFPLDMMGHPLDSKFFQTVEDSEEIVVDVKGSVPHALFMDCTHDNETPHQKRTAEDTLPTAALVAMTACAVGSVKGFDEVVPELLNVVTETRKYRLAEEYEGIIPAKSILLDLHAKMAREGYTEIHVNQENDFISVHRIHPITHDGYLLVARCAFSANHGDNVHSPIVLRNQSVHVVESAGLRVQAHLKDSHHEPPFTSHADDLPSGPYGPHDARAIANARDERARLRGRKTIGAIAGLPCFLDFSAVLTTLIKTQETTFDDGNMETQLTINGGAFLPGSIVLFRTWMNGSGLDMTNPEFTASPLPTALRTAVNLTAPPANGFGQNSLSPFFLKRLAHRGLNETSEEGKLEMLWRLMGVKNKNRGAEIMLQMGRDSLDAGKLWLTNDQGKWPPGLWEAVDCLTDADINIVLYRCGNEEADSIGDGAYNIPGHGELPYCGLEGFMSVIEKVARENDLGHAICANLRAGPWMMEYVVSRLKKYSSQSPNVGMIAKWFEERFEIIKSFSPSYIPKYFLQVIFLASSAVRYKAVSAIIGKRSKFICPDLAKSSNASSLQVLSQSLHLTTYQLYGRIPTTGLFPLGRYPDAPYNSPSGTPSLAAGLPHFASRHMRCWGRDIFIALRGLFLIPGHYDAAKSHLISFGSTLRHGLIPNLLDQGNYPRYNARDASWWWLWGVQQYCKHAPEGLRFLKVVVRRRFPPVRRYRAGTADYLAAEESEDVSGDEGDVFVDTNDERMYKYSSTIGQLCHEILERHARGIDFREWNAGAQLDHAMQDAGFRVSCHTRFADQSGIVFGGNRFNCGTWMDKMGDSEKAGTKGLPATPRDGGSVEIVGLLKASLRWISEDVLVSKDWKDLFPADGVVLKGTNKKKILFSEWNLMLKDSFEKWYFIPEEIVSNTITQDPATDDQYELSSVSAFISKRGIYKDTLGSSQPFTDVQFRPNFCVALAVAPELFNPDHARIALKLMKEDMLGPLGMKTLHPSDWAYRGHYDNANDSTDGTVAHGFNYHNGPEWGWLVGFFLTAYLQFNSHNPASEKDELIHWVQGRMLNQKQHIRDLVANPFAGLPELTNANGEYCHHSCPTQAWSSATLLEAVADMHDLTGN</sequence>
<name>A0A507FIW4_9FUNG</name>
<feature type="domain" description="Glycogen debranching enzyme central" evidence="4">
    <location>
        <begin position="1018"/>
        <end position="1103"/>
    </location>
</feature>
<feature type="domain" description="Eukaryotic glycogen debranching enzyme N-terminal" evidence="2">
    <location>
        <begin position="35"/>
        <end position="99"/>
    </location>
</feature>
<dbReference type="STRING" id="246404.A0A507FIW4"/>
<evidence type="ECO:0000259" key="2">
    <source>
        <dbReference type="Pfam" id="PF14699"/>
    </source>
</evidence>
<feature type="domain" description="Glycogen debranching enzyme glucanotransferase" evidence="3">
    <location>
        <begin position="137"/>
        <end position="567"/>
    </location>
</feature>
<dbReference type="PANTHER" id="PTHR10569:SF2">
    <property type="entry name" value="GLYCOGEN DEBRANCHING ENZYME"/>
    <property type="match status" value="1"/>
</dbReference>
<evidence type="ECO:0008006" key="7">
    <source>
        <dbReference type="Google" id="ProtNLM"/>
    </source>
</evidence>
<dbReference type="GO" id="GO:0004135">
    <property type="term" value="F:amylo-alpha-1,6-glucosidase activity"/>
    <property type="evidence" value="ECO:0007669"/>
    <property type="project" value="InterPro"/>
</dbReference>
<dbReference type="CDD" id="cd11327">
    <property type="entry name" value="AmyAc_Glg_debranch_2"/>
    <property type="match status" value="1"/>
</dbReference>
<evidence type="ECO:0000259" key="4">
    <source>
        <dbReference type="Pfam" id="PF14702"/>
    </source>
</evidence>
<dbReference type="OrthoDB" id="10248904at2759"/>
<comment type="caution">
    <text evidence="5">The sequence shown here is derived from an EMBL/GenBank/DDBJ whole genome shotgun (WGS) entry which is preliminary data.</text>
</comment>
<dbReference type="GO" id="GO:0005980">
    <property type="term" value="P:glycogen catabolic process"/>
    <property type="evidence" value="ECO:0007669"/>
    <property type="project" value="InterPro"/>
</dbReference>
<dbReference type="FunFam" id="3.20.20.80:FF:000242">
    <property type="entry name" value="Glycogen debranching enzyme Gdb1, putative"/>
    <property type="match status" value="1"/>
</dbReference>
<dbReference type="PANTHER" id="PTHR10569">
    <property type="entry name" value="GLYCOGEN DEBRANCHING ENZYME"/>
    <property type="match status" value="1"/>
</dbReference>
<protein>
    <recommendedName>
        <fullName evidence="7">4-alpha-glucanotransferase</fullName>
    </recommendedName>
</protein>
<dbReference type="InterPro" id="IPR029436">
    <property type="entry name" value="AGL_euk_N"/>
</dbReference>
<dbReference type="InterPro" id="IPR032792">
    <property type="entry name" value="AGL_glucanoTrfase"/>
</dbReference>
<dbReference type="Gene3D" id="1.50.10.10">
    <property type="match status" value="2"/>
</dbReference>
<dbReference type="InterPro" id="IPR012341">
    <property type="entry name" value="6hp_glycosidase-like_sf"/>
</dbReference>
<evidence type="ECO:0000313" key="6">
    <source>
        <dbReference type="Proteomes" id="UP000320333"/>
    </source>
</evidence>
<dbReference type="SUPFAM" id="SSF48208">
    <property type="entry name" value="Six-hairpin glycosidases"/>
    <property type="match status" value="1"/>
</dbReference>
<keyword evidence="6" id="KW-1185">Reference proteome</keyword>
<dbReference type="Pfam" id="PF14699">
    <property type="entry name" value="hGDE_N"/>
    <property type="match status" value="1"/>
</dbReference>
<evidence type="ECO:0000313" key="5">
    <source>
        <dbReference type="EMBL" id="TPX76339.1"/>
    </source>
</evidence>
<dbReference type="InterPro" id="IPR032790">
    <property type="entry name" value="GDE_C"/>
</dbReference>
<dbReference type="EMBL" id="QEAP01000050">
    <property type="protein sequence ID" value="TPX76339.1"/>
    <property type="molecule type" value="Genomic_DNA"/>
</dbReference>
<dbReference type="GO" id="GO:0004134">
    <property type="term" value="F:4-alpha-glucanotransferase activity"/>
    <property type="evidence" value="ECO:0007669"/>
    <property type="project" value="InterPro"/>
</dbReference>
<evidence type="ECO:0000259" key="3">
    <source>
        <dbReference type="Pfam" id="PF14701"/>
    </source>
</evidence>
<dbReference type="Gene3D" id="3.20.20.80">
    <property type="entry name" value="Glycosidases"/>
    <property type="match status" value="2"/>
</dbReference>
<proteinExistence type="predicted"/>
<reference evidence="5 6" key="1">
    <citation type="journal article" date="2019" name="Sci. Rep.">
        <title>Comparative genomics of chytrid fungi reveal insights into the obligate biotrophic and pathogenic lifestyle of Synchytrium endobioticum.</title>
        <authorList>
            <person name="van de Vossenberg B.T.L.H."/>
            <person name="Warris S."/>
            <person name="Nguyen H.D.T."/>
            <person name="van Gent-Pelzer M.P.E."/>
            <person name="Joly D.L."/>
            <person name="van de Geest H.C."/>
            <person name="Bonants P.J.M."/>
            <person name="Smith D.S."/>
            <person name="Levesque C.A."/>
            <person name="van der Lee T.A.J."/>
        </authorList>
    </citation>
    <scope>NUCLEOTIDE SEQUENCE [LARGE SCALE GENOMIC DNA]</scope>
    <source>
        <strain evidence="5 6">CBS 675.73</strain>
    </source>
</reference>
<dbReference type="InterPro" id="IPR032788">
    <property type="entry name" value="AGL_central"/>
</dbReference>
<dbReference type="Pfam" id="PF14701">
    <property type="entry name" value="hDGE_amylase"/>
    <property type="match status" value="1"/>
</dbReference>
<dbReference type="Pfam" id="PF14702">
    <property type="entry name" value="hGDE_central"/>
    <property type="match status" value="2"/>
</dbReference>
<feature type="domain" description="Glycogen debranching enzyme central" evidence="4">
    <location>
        <begin position="727"/>
        <end position="927"/>
    </location>
</feature>
<dbReference type="InterPro" id="IPR010401">
    <property type="entry name" value="AGL/Gdb1"/>
</dbReference>
<dbReference type="Proteomes" id="UP000320333">
    <property type="component" value="Unassembled WGS sequence"/>
</dbReference>
<dbReference type="InterPro" id="IPR008928">
    <property type="entry name" value="6-hairpin_glycosidase_sf"/>
</dbReference>
<feature type="domain" description="Glycogen debranching enzyme C-terminal" evidence="1">
    <location>
        <begin position="1218"/>
        <end position="1715"/>
    </location>
</feature>
<gene>
    <name evidence="5" type="ORF">CcCBS67573_g02405</name>
</gene>
<evidence type="ECO:0000259" key="1">
    <source>
        <dbReference type="Pfam" id="PF06202"/>
    </source>
</evidence>
<dbReference type="SUPFAM" id="SSF51445">
    <property type="entry name" value="(Trans)glycosidases"/>
    <property type="match status" value="1"/>
</dbReference>
<accession>A0A507FIW4</accession>
<dbReference type="InterPro" id="IPR017853">
    <property type="entry name" value="GH"/>
</dbReference>
<organism evidence="5 6">
    <name type="scientific">Chytriomyces confervae</name>
    <dbReference type="NCBI Taxonomy" id="246404"/>
    <lineage>
        <taxon>Eukaryota</taxon>
        <taxon>Fungi</taxon>
        <taxon>Fungi incertae sedis</taxon>
        <taxon>Chytridiomycota</taxon>
        <taxon>Chytridiomycota incertae sedis</taxon>
        <taxon>Chytridiomycetes</taxon>
        <taxon>Chytridiales</taxon>
        <taxon>Chytriomycetaceae</taxon>
        <taxon>Chytriomyces</taxon>
    </lineage>
</organism>